<keyword evidence="1" id="KW-0732">Signal</keyword>
<name>A0ABX2BXJ6_9BURK</name>
<proteinExistence type="predicted"/>
<dbReference type="RefSeq" id="WP_172315855.1">
    <property type="nucleotide sequence ID" value="NZ_WOEY01000122.1"/>
</dbReference>
<evidence type="ECO:0000256" key="1">
    <source>
        <dbReference type="SAM" id="SignalP"/>
    </source>
</evidence>
<evidence type="ECO:0000313" key="3">
    <source>
        <dbReference type="Proteomes" id="UP000652198"/>
    </source>
</evidence>
<accession>A0ABX2BXJ6</accession>
<gene>
    <name evidence="2" type="ORF">GNZ12_30475</name>
</gene>
<protein>
    <submittedName>
        <fullName evidence="2">Uncharacterized protein</fullName>
    </submittedName>
</protein>
<feature type="chain" id="PRO_5046678992" evidence="1">
    <location>
        <begin position="31"/>
        <end position="301"/>
    </location>
</feature>
<organism evidence="2 3">
    <name type="scientific">Paraburkholderia solitsugae</name>
    <dbReference type="NCBI Taxonomy" id="2675748"/>
    <lineage>
        <taxon>Bacteria</taxon>
        <taxon>Pseudomonadati</taxon>
        <taxon>Pseudomonadota</taxon>
        <taxon>Betaproteobacteria</taxon>
        <taxon>Burkholderiales</taxon>
        <taxon>Burkholderiaceae</taxon>
        <taxon>Paraburkholderia</taxon>
    </lineage>
</organism>
<sequence>MKHVDISSRGRQLNLLVSAIMLLVSEGSSAAPFAAFVQPDPATSTPPFEAIKVQRGEKTINPNSPLQPCDKITFLAANTKVKRVLITTVQGGKNIQLDATHPSAEISCEKVGLTDVAIQLWKDISGGDRATYSVATLSRGDKFGLPILSSERSNLVASGKRSFYIAWTGGTSPFRLVLRSAINGETIAKVDNIQANNARTPELNLQPGQYSLSVFNTPTDGSPPELREDNLFVVDVSELPPPPPTLKAAKLNQAETELLYVYYLEGQGDGRWAFEAMQRAAAIEPATPASTDWLKRYGGGQ</sequence>
<reference evidence="2 3" key="1">
    <citation type="submission" date="2019-11" db="EMBL/GenBank/DDBJ databases">
        <title>Metabolism of dissolved organic matter in forest soils.</title>
        <authorList>
            <person name="Cyle K.T."/>
            <person name="Wilhelm R.C."/>
            <person name="Martinez C.E."/>
        </authorList>
    </citation>
    <scope>NUCLEOTIDE SEQUENCE [LARGE SCALE GENOMIC DNA]</scope>
    <source>
        <strain evidence="2 3">1N</strain>
    </source>
</reference>
<evidence type="ECO:0000313" key="2">
    <source>
        <dbReference type="EMBL" id="NPT45572.1"/>
    </source>
</evidence>
<feature type="signal peptide" evidence="1">
    <location>
        <begin position="1"/>
        <end position="30"/>
    </location>
</feature>
<dbReference type="Proteomes" id="UP000652198">
    <property type="component" value="Unassembled WGS sequence"/>
</dbReference>
<comment type="caution">
    <text evidence="2">The sequence shown here is derived from an EMBL/GenBank/DDBJ whole genome shotgun (WGS) entry which is preliminary data.</text>
</comment>
<keyword evidence="3" id="KW-1185">Reference proteome</keyword>
<dbReference type="EMBL" id="WOEY01000122">
    <property type="protein sequence ID" value="NPT45572.1"/>
    <property type="molecule type" value="Genomic_DNA"/>
</dbReference>